<dbReference type="PROSITE" id="PS50932">
    <property type="entry name" value="HTH_LACI_2"/>
    <property type="match status" value="1"/>
</dbReference>
<dbReference type="InterPro" id="IPR028082">
    <property type="entry name" value="Peripla_BP_I"/>
</dbReference>
<evidence type="ECO:0000313" key="6">
    <source>
        <dbReference type="EMBL" id="MBW6530108.1"/>
    </source>
</evidence>
<dbReference type="SMART" id="SM00354">
    <property type="entry name" value="HTH_LACI"/>
    <property type="match status" value="1"/>
</dbReference>
<dbReference type="CDD" id="cd01545">
    <property type="entry name" value="PBP1_SalR"/>
    <property type="match status" value="1"/>
</dbReference>
<proteinExistence type="predicted"/>
<gene>
    <name evidence="6" type="ORF">KZ820_05115</name>
</gene>
<keyword evidence="1" id="KW-0805">Transcription regulation</keyword>
<evidence type="ECO:0000313" key="7">
    <source>
        <dbReference type="Proteomes" id="UP000759103"/>
    </source>
</evidence>
<dbReference type="EMBL" id="JAHXZN010000001">
    <property type="protein sequence ID" value="MBW6530108.1"/>
    <property type="molecule type" value="Genomic_DNA"/>
</dbReference>
<feature type="domain" description="HTH lacI-type" evidence="4">
    <location>
        <begin position="10"/>
        <end position="64"/>
    </location>
</feature>
<evidence type="ECO:0000256" key="2">
    <source>
        <dbReference type="ARBA" id="ARBA00023125"/>
    </source>
</evidence>
<evidence type="ECO:0000259" key="4">
    <source>
        <dbReference type="PROSITE" id="PS50932"/>
    </source>
</evidence>
<dbReference type="RefSeq" id="WP_219747512.1">
    <property type="nucleotide sequence ID" value="NZ_JAHXZN010000001.1"/>
</dbReference>
<keyword evidence="7" id="KW-1185">Reference proteome</keyword>
<dbReference type="Gene3D" id="3.40.50.2300">
    <property type="match status" value="2"/>
</dbReference>
<dbReference type="PANTHER" id="PTHR30146">
    <property type="entry name" value="LACI-RELATED TRANSCRIPTIONAL REPRESSOR"/>
    <property type="match status" value="1"/>
</dbReference>
<dbReference type="InterPro" id="IPR001387">
    <property type="entry name" value="Cro/C1-type_HTH"/>
</dbReference>
<dbReference type="InterPro" id="IPR000843">
    <property type="entry name" value="HTH_LacI"/>
</dbReference>
<evidence type="ECO:0000256" key="1">
    <source>
        <dbReference type="ARBA" id="ARBA00023015"/>
    </source>
</evidence>
<evidence type="ECO:0000256" key="3">
    <source>
        <dbReference type="ARBA" id="ARBA00023163"/>
    </source>
</evidence>
<dbReference type="SUPFAM" id="SSF53822">
    <property type="entry name" value="Periplasmic binding protein-like I"/>
    <property type="match status" value="1"/>
</dbReference>
<keyword evidence="2" id="KW-0238">DNA-binding</keyword>
<name>A0ABS7BKR9_9SPHN</name>
<organism evidence="6 7">
    <name type="scientific">Sphingomonas citri</name>
    <dbReference type="NCBI Taxonomy" id="2862499"/>
    <lineage>
        <taxon>Bacteria</taxon>
        <taxon>Pseudomonadati</taxon>
        <taxon>Pseudomonadota</taxon>
        <taxon>Alphaproteobacteria</taxon>
        <taxon>Sphingomonadales</taxon>
        <taxon>Sphingomonadaceae</taxon>
        <taxon>Sphingomonas</taxon>
    </lineage>
</organism>
<dbReference type="SUPFAM" id="SSF47413">
    <property type="entry name" value="lambda repressor-like DNA-binding domains"/>
    <property type="match status" value="1"/>
</dbReference>
<dbReference type="CDD" id="cd01392">
    <property type="entry name" value="HTH_LacI"/>
    <property type="match status" value="1"/>
</dbReference>
<dbReference type="Pfam" id="PF13377">
    <property type="entry name" value="Peripla_BP_3"/>
    <property type="match status" value="1"/>
</dbReference>
<evidence type="ECO:0000259" key="5">
    <source>
        <dbReference type="PROSITE" id="PS50943"/>
    </source>
</evidence>
<dbReference type="Proteomes" id="UP000759103">
    <property type="component" value="Unassembled WGS sequence"/>
</dbReference>
<accession>A0ABS7BKR9</accession>
<dbReference type="Pfam" id="PF00356">
    <property type="entry name" value="LacI"/>
    <property type="match status" value="1"/>
</dbReference>
<dbReference type="Gene3D" id="1.10.260.40">
    <property type="entry name" value="lambda repressor-like DNA-binding domains"/>
    <property type="match status" value="1"/>
</dbReference>
<dbReference type="InterPro" id="IPR010982">
    <property type="entry name" value="Lambda_DNA-bd_dom_sf"/>
</dbReference>
<comment type="caution">
    <text evidence="6">The sequence shown here is derived from an EMBL/GenBank/DDBJ whole genome shotgun (WGS) entry which is preliminary data.</text>
</comment>
<keyword evidence="3" id="KW-0804">Transcription</keyword>
<feature type="domain" description="HTH cro/C1-type" evidence="5">
    <location>
        <begin position="1"/>
        <end position="54"/>
    </location>
</feature>
<protein>
    <submittedName>
        <fullName evidence="6">LacI family transcriptional regulator</fullName>
    </submittedName>
</protein>
<sequence length="342" mass="35869">MSERRGERGVTMRAVAARAGVSPMTVSNVINGAGRAAPATVAAVRAAIDELGYVPNVSARLLARARATTVGLIYSGARTPFLDAILTGSLRATNAHGLQLLLREEQRLTHEAAEAAARALVRGGADALLLIPPFAELLSEAGVVDALGVPAAAIATGATLPGTATVRIDNRAAMRALTQRLIERGHRRIALVSGPPNHSDSADRIHGYRDALADAGIVADARLLFEGRFDHESGVAAGSALLSPADRPSAIMCSNDDMAAGVIGEAHRRGLRLPRDLAVTGFDDTTMASLISPALTTVRQPIQLMAYRAAEMLIRAGRRGELAEAEDELVDYELIERESTAG</sequence>
<dbReference type="PANTHER" id="PTHR30146:SF153">
    <property type="entry name" value="LACTOSE OPERON REPRESSOR"/>
    <property type="match status" value="1"/>
</dbReference>
<reference evidence="6 7" key="1">
    <citation type="submission" date="2021-07" db="EMBL/GenBank/DDBJ databases">
        <title>Sphingomonas sp.</title>
        <authorList>
            <person name="Feng G."/>
            <person name="Li J."/>
            <person name="Pan M."/>
        </authorList>
    </citation>
    <scope>NUCLEOTIDE SEQUENCE [LARGE SCALE GENOMIC DNA]</scope>
    <source>
        <strain evidence="6 7">RRHST34</strain>
    </source>
</reference>
<dbReference type="PROSITE" id="PS50943">
    <property type="entry name" value="HTH_CROC1"/>
    <property type="match status" value="1"/>
</dbReference>
<dbReference type="InterPro" id="IPR046335">
    <property type="entry name" value="LacI/GalR-like_sensor"/>
</dbReference>